<reference evidence="2 3" key="1">
    <citation type="submission" date="2020-02" db="EMBL/GenBank/DDBJ databases">
        <title>Geodermatophilus sabuli CPCC 205279 I12A-02694.</title>
        <authorList>
            <person name="Jiang Z."/>
        </authorList>
    </citation>
    <scope>NUCLEOTIDE SEQUENCE [LARGE SCALE GENOMIC DNA]</scope>
    <source>
        <strain evidence="2 3">I12A-02694</strain>
    </source>
</reference>
<keyword evidence="1" id="KW-0472">Membrane</keyword>
<evidence type="ECO:0008006" key="4">
    <source>
        <dbReference type="Google" id="ProtNLM"/>
    </source>
</evidence>
<keyword evidence="1" id="KW-0812">Transmembrane</keyword>
<feature type="transmembrane region" description="Helical" evidence="1">
    <location>
        <begin position="7"/>
        <end position="31"/>
    </location>
</feature>
<feature type="transmembrane region" description="Helical" evidence="1">
    <location>
        <begin position="74"/>
        <end position="94"/>
    </location>
</feature>
<dbReference type="Proteomes" id="UP000470246">
    <property type="component" value="Unassembled WGS sequence"/>
</dbReference>
<keyword evidence="3" id="KW-1185">Reference proteome</keyword>
<accession>A0A7K3W572</accession>
<protein>
    <recommendedName>
        <fullName evidence="4">DUF4345 domain-containing protein</fullName>
    </recommendedName>
</protein>
<evidence type="ECO:0000313" key="3">
    <source>
        <dbReference type="Proteomes" id="UP000470246"/>
    </source>
</evidence>
<organism evidence="2 3">
    <name type="scientific">Geodermatophilus sabuli</name>
    <dbReference type="NCBI Taxonomy" id="1564158"/>
    <lineage>
        <taxon>Bacteria</taxon>
        <taxon>Bacillati</taxon>
        <taxon>Actinomycetota</taxon>
        <taxon>Actinomycetes</taxon>
        <taxon>Geodermatophilales</taxon>
        <taxon>Geodermatophilaceae</taxon>
        <taxon>Geodermatophilus</taxon>
    </lineage>
</organism>
<dbReference type="AlphaFoldDB" id="A0A7K3W572"/>
<evidence type="ECO:0000256" key="1">
    <source>
        <dbReference type="SAM" id="Phobius"/>
    </source>
</evidence>
<dbReference type="RefSeq" id="WP_163483404.1">
    <property type="nucleotide sequence ID" value="NZ_JAAGWF010000023.1"/>
</dbReference>
<comment type="caution">
    <text evidence="2">The sequence shown here is derived from an EMBL/GenBank/DDBJ whole genome shotgun (WGS) entry which is preliminary data.</text>
</comment>
<proteinExistence type="predicted"/>
<name>A0A7K3W572_9ACTN</name>
<feature type="transmembrane region" description="Helical" evidence="1">
    <location>
        <begin position="106"/>
        <end position="129"/>
    </location>
</feature>
<feature type="transmembrane region" description="Helical" evidence="1">
    <location>
        <begin position="51"/>
        <end position="69"/>
    </location>
</feature>
<evidence type="ECO:0000313" key="2">
    <source>
        <dbReference type="EMBL" id="NEK60029.1"/>
    </source>
</evidence>
<sequence>MKGLLRAGLLGFAAVELVLGVWTVAFPASFYADVPTVDLTPPFSEHLMRDFGGATLGLALVLAAAGIWLERRIVVVALLAYLAFAVPHLAFHLGHLHGASDVEATVLAGTLVAAVVVPAALLVVAALTLPGGHDPAPAQAVDPWAAIDSGSHARQVASRDS</sequence>
<gene>
    <name evidence="2" type="ORF">GCU56_19420</name>
</gene>
<keyword evidence="1" id="KW-1133">Transmembrane helix</keyword>
<dbReference type="EMBL" id="JAAGWF010000023">
    <property type="protein sequence ID" value="NEK60029.1"/>
    <property type="molecule type" value="Genomic_DNA"/>
</dbReference>